<name>A0ABR1QI73_9PEZI</name>
<proteinExistence type="predicted"/>
<feature type="compositionally biased region" description="Polar residues" evidence="1">
    <location>
        <begin position="486"/>
        <end position="508"/>
    </location>
</feature>
<feature type="domain" description="Heterokaryon incompatibility" evidence="2">
    <location>
        <begin position="294"/>
        <end position="465"/>
    </location>
</feature>
<dbReference type="InterPro" id="IPR010730">
    <property type="entry name" value="HET"/>
</dbReference>
<dbReference type="GeneID" id="92074953"/>
<protein>
    <recommendedName>
        <fullName evidence="2">Heterokaryon incompatibility domain-containing protein</fullName>
    </recommendedName>
</protein>
<keyword evidence="4" id="KW-1185">Reference proteome</keyword>
<dbReference type="Pfam" id="PF06985">
    <property type="entry name" value="HET"/>
    <property type="match status" value="1"/>
</dbReference>
<evidence type="ECO:0000259" key="2">
    <source>
        <dbReference type="Pfam" id="PF06985"/>
    </source>
</evidence>
<sequence>MNDKGDDPSLGAKIEAFLGIERPANGHTGTGLRTLFLLLYSHAGNPPLSANQDFIETLSTPQRYEVALLDEWWTRDIDAELANDVKPYLFALALAHILFNGSGPDGNIAASAHIEEISEPEQLMLESERATWRAVGQLLEGGHDELRFKTRERIITVTPKTMTIRIGMDFYGSTYHRDMLELFAYELIILITDRFLSSATRKAAQSSAIMRLGYTCLSHATTHSESSYRYPLGTQDTPLQIKKCHVGLSTIPNPCNWLPKDSVRRRNPRYLWNINKGCTVDTGTMQPESGAVSYSIISHTWGRWRKEGDGTDVPGVPLWKVPENNMFDVQRLPRIIRDMGFAVRFIWMDLLCIPQNRHDSKLAPIAQVELARQAEIFRNAETVVTWLTDLASWADAEANIAWLALTYLHDGPRDFPEGMQDRLACATDGLRDAASRSSGFHWIQDSEKEQRRVPGWMSSLWTLQEAFIRPDMINSVQSREQRVMPGQSTASCRVQSDENQLIGSTSGS</sequence>
<organism evidence="3 4">
    <name type="scientific">Apiospora aurea</name>
    <dbReference type="NCBI Taxonomy" id="335848"/>
    <lineage>
        <taxon>Eukaryota</taxon>
        <taxon>Fungi</taxon>
        <taxon>Dikarya</taxon>
        <taxon>Ascomycota</taxon>
        <taxon>Pezizomycotina</taxon>
        <taxon>Sordariomycetes</taxon>
        <taxon>Xylariomycetidae</taxon>
        <taxon>Amphisphaeriales</taxon>
        <taxon>Apiosporaceae</taxon>
        <taxon>Apiospora</taxon>
    </lineage>
</organism>
<dbReference type="RefSeq" id="XP_066701753.1">
    <property type="nucleotide sequence ID" value="XM_066841891.1"/>
</dbReference>
<evidence type="ECO:0000256" key="1">
    <source>
        <dbReference type="SAM" id="MobiDB-lite"/>
    </source>
</evidence>
<dbReference type="Proteomes" id="UP001391051">
    <property type="component" value="Unassembled WGS sequence"/>
</dbReference>
<evidence type="ECO:0000313" key="3">
    <source>
        <dbReference type="EMBL" id="KAK7956447.1"/>
    </source>
</evidence>
<gene>
    <name evidence="3" type="ORF">PG986_005669</name>
</gene>
<evidence type="ECO:0000313" key="4">
    <source>
        <dbReference type="Proteomes" id="UP001391051"/>
    </source>
</evidence>
<feature type="region of interest" description="Disordered" evidence="1">
    <location>
        <begin position="483"/>
        <end position="508"/>
    </location>
</feature>
<comment type="caution">
    <text evidence="3">The sequence shown here is derived from an EMBL/GenBank/DDBJ whole genome shotgun (WGS) entry which is preliminary data.</text>
</comment>
<accession>A0ABR1QI73</accession>
<dbReference type="EMBL" id="JAQQWE010000004">
    <property type="protein sequence ID" value="KAK7956447.1"/>
    <property type="molecule type" value="Genomic_DNA"/>
</dbReference>
<reference evidence="3 4" key="1">
    <citation type="submission" date="2023-01" db="EMBL/GenBank/DDBJ databases">
        <title>Analysis of 21 Apiospora genomes using comparative genomics revels a genus with tremendous synthesis potential of carbohydrate active enzymes and secondary metabolites.</title>
        <authorList>
            <person name="Sorensen T."/>
        </authorList>
    </citation>
    <scope>NUCLEOTIDE SEQUENCE [LARGE SCALE GENOMIC DNA]</scope>
    <source>
        <strain evidence="3 4">CBS 24483</strain>
    </source>
</reference>